<protein>
    <recommendedName>
        <fullName evidence="3">Tip attachment protein J domain-containing protein</fullName>
    </recommendedName>
</protein>
<evidence type="ECO:0000313" key="2">
    <source>
        <dbReference type="Proteomes" id="UP000269001"/>
    </source>
</evidence>
<comment type="caution">
    <text evidence="1">The sequence shown here is derived from an EMBL/GenBank/DDBJ whole genome shotgun (WGS) entry which is preliminary data.</text>
</comment>
<keyword evidence="2" id="KW-1185">Reference proteome</keyword>
<evidence type="ECO:0008006" key="3">
    <source>
        <dbReference type="Google" id="ProtNLM"/>
    </source>
</evidence>
<reference evidence="1 2" key="1">
    <citation type="submission" date="2018-09" db="EMBL/GenBank/DDBJ databases">
        <title>The draft genome of Acinetobacter spp. strains.</title>
        <authorList>
            <person name="Qin J."/>
            <person name="Feng Y."/>
            <person name="Zong Z."/>
        </authorList>
    </citation>
    <scope>NUCLEOTIDE SEQUENCE [LARGE SCALE GENOMIC DNA]</scope>
    <source>
        <strain evidence="1 2">WCHAc060096</strain>
    </source>
</reference>
<dbReference type="EMBL" id="RAXU01000044">
    <property type="protein sequence ID" value="RKG29975.1"/>
    <property type="molecule type" value="Genomic_DNA"/>
</dbReference>
<sequence length="902" mass="100167">MNPYLIWQIVVLIASLVISYAMQPKPPKQKPAAFEDFDFPTADDGTPQVVVFGDVWLTGWTIIGAGNYRAESIITKVKGMFGSKKTETGFKYFMSLHMGICRSIDDLVEIKVSDRTAWSGTIPADNKSLIQINQPDLFGGDKAEGGIAGTLTILRGAADQPILDELAMMYGTVVQEGHYSNVGNGGYYEGNQQVWVPPVIEPAAVPAYRGVVTFFYDGLICSNSPYPKPWSFRVRRTISGWDGTVFYPEKATIWLNDNTIKAMNPAHMLYQVQTDRDWGRGFSASQLDLASFQAAADKLYTENFGMCLSWHRQDSLSEFINQILTLINATMYIDRTTGLWKLVLFRDDYDVDQLVEYNFQNGLLEVVEDNNSSSDLSSNHVTVTYTDPLDNQPETIRAENLAAIQQYGVIPETKTYSGIPTADIAGRIAARDMKTAQSGLKRFKLVFDRRAYLLQPASVFKISLLDQSIQSIVVRAFRVEHDTVTNGKITVTVLQDVFGLPATNYIKEQPNLWQPPSSEPMPIVSQTLYEVPFAELLSEFTVQQLQQVADQGYVGVIAEQPASLQLDFSILGKIQSDTAFENLGTGDFSFISGITAAIQQTANLVTCTLTKTISSNVQVGDRAFIDDEIVRVENIDRANNSLTLARGCIDTVPMPHAETATIKFYSNVSNVADRLFNTGQNLNFKLITRTSQGELNPALATQMNLVMQQRQTRPYPAGDFQINGQYFPSQTTGDVTLNWSHRNRLLQTGKIPSFIDVTESAEADTTYHLSIFDADNTKIFEKNNILNTNYTWAVPRIFDGEMETVLDIPMTGSNNSQSFVDVSDNAYPVQNNFGVLVKTDAEATGGSSAFFDQAVLQTTQEYSKLDIYSNDHCIELRVKTAATGELIDGSSNVLGFSIRHNR</sequence>
<evidence type="ECO:0000313" key="1">
    <source>
        <dbReference type="EMBL" id="RKG29975.1"/>
    </source>
</evidence>
<organism evidence="1 2">
    <name type="scientific">Acinetobacter guerrae</name>
    <dbReference type="NCBI Taxonomy" id="1843371"/>
    <lineage>
        <taxon>Bacteria</taxon>
        <taxon>Pseudomonadati</taxon>
        <taxon>Pseudomonadota</taxon>
        <taxon>Gammaproteobacteria</taxon>
        <taxon>Moraxellales</taxon>
        <taxon>Moraxellaceae</taxon>
        <taxon>Acinetobacter</taxon>
    </lineage>
</organism>
<dbReference type="RefSeq" id="WP_120371492.1">
    <property type="nucleotide sequence ID" value="NZ_RAXU01000044.1"/>
</dbReference>
<proteinExistence type="predicted"/>
<feature type="non-terminal residue" evidence="1">
    <location>
        <position position="902"/>
    </location>
</feature>
<name>A0A3A8E5S6_9GAMM</name>
<accession>A0A3A8E5S6</accession>
<dbReference type="AlphaFoldDB" id="A0A3A8E5S6"/>
<dbReference type="Proteomes" id="UP000269001">
    <property type="component" value="Unassembled WGS sequence"/>
</dbReference>
<gene>
    <name evidence="1" type="ORF">D7V21_16715</name>
</gene>